<dbReference type="Gene3D" id="1.25.10.10">
    <property type="entry name" value="Leucine-rich Repeat Variant"/>
    <property type="match status" value="1"/>
</dbReference>
<dbReference type="OrthoDB" id="7537227at2759"/>
<evidence type="ECO:0000313" key="2">
    <source>
        <dbReference type="EMBL" id="CAE1166278.1"/>
    </source>
</evidence>
<dbReference type="SMART" id="SM00185">
    <property type="entry name" value="ARM"/>
    <property type="match status" value="5"/>
</dbReference>
<dbReference type="PROSITE" id="PS50176">
    <property type="entry name" value="ARM_REPEAT"/>
    <property type="match status" value="1"/>
</dbReference>
<dbReference type="InterPro" id="IPR000225">
    <property type="entry name" value="Armadillo"/>
</dbReference>
<feature type="repeat" description="ARM" evidence="1">
    <location>
        <begin position="156"/>
        <end position="198"/>
    </location>
</feature>
<organism evidence="2 3">
    <name type="scientific">Acanthosepion pharaonis</name>
    <name type="common">Pharaoh cuttlefish</name>
    <name type="synonym">Sepia pharaonis</name>
    <dbReference type="NCBI Taxonomy" id="158019"/>
    <lineage>
        <taxon>Eukaryota</taxon>
        <taxon>Metazoa</taxon>
        <taxon>Spiralia</taxon>
        <taxon>Lophotrochozoa</taxon>
        <taxon>Mollusca</taxon>
        <taxon>Cephalopoda</taxon>
        <taxon>Coleoidea</taxon>
        <taxon>Decapodiformes</taxon>
        <taxon>Sepiida</taxon>
        <taxon>Sepiina</taxon>
        <taxon>Sepiidae</taxon>
        <taxon>Acanthosepion</taxon>
    </lineage>
</organism>
<accession>A0A812B2C2</accession>
<dbReference type="InterPro" id="IPR016024">
    <property type="entry name" value="ARM-type_fold"/>
</dbReference>
<dbReference type="Pfam" id="PF03224">
    <property type="entry name" value="V-ATPase_H_N"/>
    <property type="match status" value="1"/>
</dbReference>
<evidence type="ECO:0000256" key="1">
    <source>
        <dbReference type="PROSITE-ProRule" id="PRU00259"/>
    </source>
</evidence>
<protein>
    <submittedName>
        <fullName evidence="2">VAC8</fullName>
    </submittedName>
</protein>
<sequence>MGNVSDNEPSEIEKEALANLLYYLETEEELTIEFQQLIALRILIYSDNLELQQSAALCYLEISERMLDCPTTVILCPLIDLLRRKDDRVCRAATQALSNFLLRMPYCKTEMYPCQPIQPLIALLNSNNPDILCNTCACLTSLATSDTCRFEILAEDGLQLLLKMLYNNNVQVLRNAVGAIFNLTQMAESRDEIVRKGGIPLLIAVLRDCYDIDVRYYCFGAIGNIAITPENRQALLEDDDKLLINYLLVLNLSSESEKVVCQCLVALRNLASDSKLILLKW</sequence>
<dbReference type="InterPro" id="IPR004908">
    <property type="entry name" value="ATPase_V1-cplx_hsu"/>
</dbReference>
<dbReference type="GO" id="GO:0046961">
    <property type="term" value="F:proton-transporting ATPase activity, rotational mechanism"/>
    <property type="evidence" value="ECO:0007669"/>
    <property type="project" value="InterPro"/>
</dbReference>
<dbReference type="InterPro" id="IPR011989">
    <property type="entry name" value="ARM-like"/>
</dbReference>
<comment type="caution">
    <text evidence="2">The sequence shown here is derived from an EMBL/GenBank/DDBJ whole genome shotgun (WGS) entry which is preliminary data.</text>
</comment>
<dbReference type="PANTHER" id="PTHR15599">
    <property type="entry name" value="RTDR1"/>
    <property type="match status" value="1"/>
</dbReference>
<dbReference type="Proteomes" id="UP000597762">
    <property type="component" value="Unassembled WGS sequence"/>
</dbReference>
<gene>
    <name evidence="2" type="ORF">SPHA_8837</name>
</gene>
<proteinExistence type="predicted"/>
<name>A0A812B2C2_ACAPH</name>
<dbReference type="PANTHER" id="PTHR15599:SF1">
    <property type="entry name" value="RADIAL SPOKE HEAD 14 HOMOLOG"/>
    <property type="match status" value="1"/>
</dbReference>
<dbReference type="EMBL" id="CAHIKZ030000286">
    <property type="protein sequence ID" value="CAE1166278.1"/>
    <property type="molecule type" value="Genomic_DNA"/>
</dbReference>
<dbReference type="GO" id="GO:0000221">
    <property type="term" value="C:vacuolar proton-transporting V-type ATPase, V1 domain"/>
    <property type="evidence" value="ECO:0007669"/>
    <property type="project" value="InterPro"/>
</dbReference>
<dbReference type="InterPro" id="IPR042856">
    <property type="entry name" value="RSP14"/>
</dbReference>
<dbReference type="AlphaFoldDB" id="A0A812B2C2"/>
<evidence type="ECO:0000313" key="3">
    <source>
        <dbReference type="Proteomes" id="UP000597762"/>
    </source>
</evidence>
<keyword evidence="3" id="KW-1185">Reference proteome</keyword>
<reference evidence="2" key="1">
    <citation type="submission" date="2021-01" db="EMBL/GenBank/DDBJ databases">
        <authorList>
            <person name="Li R."/>
            <person name="Bekaert M."/>
        </authorList>
    </citation>
    <scope>NUCLEOTIDE SEQUENCE</scope>
    <source>
        <strain evidence="2">Farmed</strain>
    </source>
</reference>
<dbReference type="SUPFAM" id="SSF48371">
    <property type="entry name" value="ARM repeat"/>
    <property type="match status" value="1"/>
</dbReference>